<feature type="transmembrane region" description="Helical" evidence="5">
    <location>
        <begin position="166"/>
        <end position="185"/>
    </location>
</feature>
<dbReference type="PANTHER" id="PTHR45138:SF9">
    <property type="entry name" value="DIGUANYLATE CYCLASE DGCM-RELATED"/>
    <property type="match status" value="1"/>
</dbReference>
<dbReference type="Pfam" id="PF00990">
    <property type="entry name" value="GGDEF"/>
    <property type="match status" value="1"/>
</dbReference>
<comment type="subcellular location">
    <subcellularLocation>
        <location evidence="2">Cell inner membrane</location>
    </subcellularLocation>
</comment>
<gene>
    <name evidence="7" type="ORF">ALP84_02284</name>
</gene>
<evidence type="ECO:0000313" key="8">
    <source>
        <dbReference type="Proteomes" id="UP000278332"/>
    </source>
</evidence>
<comment type="caution">
    <text evidence="7">The sequence shown here is derived from an EMBL/GenBank/DDBJ whole genome shotgun (WGS) entry which is preliminary data.</text>
</comment>
<evidence type="ECO:0000256" key="2">
    <source>
        <dbReference type="ARBA" id="ARBA00004533"/>
    </source>
</evidence>
<dbReference type="SUPFAM" id="SSF55073">
    <property type="entry name" value="Nucleotide cyclase"/>
    <property type="match status" value="1"/>
</dbReference>
<dbReference type="GO" id="GO:0005886">
    <property type="term" value="C:plasma membrane"/>
    <property type="evidence" value="ECO:0007669"/>
    <property type="project" value="UniProtKB-SubCell"/>
</dbReference>
<dbReference type="Pfam" id="PF05230">
    <property type="entry name" value="MASE2"/>
    <property type="match status" value="1"/>
</dbReference>
<feature type="domain" description="GGDEF" evidence="6">
    <location>
        <begin position="234"/>
        <end position="366"/>
    </location>
</feature>
<dbReference type="Proteomes" id="UP000278332">
    <property type="component" value="Unassembled WGS sequence"/>
</dbReference>
<evidence type="ECO:0000256" key="1">
    <source>
        <dbReference type="ARBA" id="ARBA00001946"/>
    </source>
</evidence>
<protein>
    <recommendedName>
        <fullName evidence="3">diguanylate cyclase</fullName>
        <ecNumber evidence="3">2.7.7.65</ecNumber>
    </recommendedName>
</protein>
<accession>A0A3M4VEZ9</accession>
<dbReference type="InterPro" id="IPR050469">
    <property type="entry name" value="Diguanylate_Cyclase"/>
</dbReference>
<dbReference type="InterPro" id="IPR007894">
    <property type="entry name" value="MASE2"/>
</dbReference>
<dbReference type="PANTHER" id="PTHR45138">
    <property type="entry name" value="REGULATORY COMPONENTS OF SENSORY TRANSDUCTION SYSTEM"/>
    <property type="match status" value="1"/>
</dbReference>
<evidence type="ECO:0000313" key="7">
    <source>
        <dbReference type="EMBL" id="RMR50281.1"/>
    </source>
</evidence>
<dbReference type="CDD" id="cd01949">
    <property type="entry name" value="GGDEF"/>
    <property type="match status" value="1"/>
</dbReference>
<dbReference type="EC" id="2.7.7.65" evidence="3"/>
<dbReference type="NCBIfam" id="TIGR00254">
    <property type="entry name" value="GGDEF"/>
    <property type="match status" value="1"/>
</dbReference>
<dbReference type="InterPro" id="IPR000160">
    <property type="entry name" value="GGDEF_dom"/>
</dbReference>
<evidence type="ECO:0000256" key="3">
    <source>
        <dbReference type="ARBA" id="ARBA00012528"/>
    </source>
</evidence>
<dbReference type="Gene3D" id="3.30.70.270">
    <property type="match status" value="1"/>
</dbReference>
<feature type="transmembrane region" description="Helical" evidence="5">
    <location>
        <begin position="36"/>
        <end position="55"/>
    </location>
</feature>
<reference evidence="7 8" key="1">
    <citation type="submission" date="2018-08" db="EMBL/GenBank/DDBJ databases">
        <title>Recombination of ecologically and evolutionarily significant loci maintains genetic cohesion in the Pseudomonas syringae species complex.</title>
        <authorList>
            <person name="Dillon M."/>
            <person name="Thakur S."/>
            <person name="Almeida R.N.D."/>
            <person name="Weir B.S."/>
            <person name="Guttman D.S."/>
        </authorList>
    </citation>
    <scope>NUCLEOTIDE SEQUENCE [LARGE SCALE GENOMIC DNA]</scope>
    <source>
        <strain evidence="7 8">ICMP 6917</strain>
    </source>
</reference>
<dbReference type="AlphaFoldDB" id="A0A3M4VEZ9"/>
<keyword evidence="5" id="KW-0812">Transmembrane</keyword>
<keyword evidence="5" id="KW-0472">Membrane</keyword>
<name>A0A3M4VEZ9_PSECI</name>
<feature type="transmembrane region" description="Helical" evidence="5">
    <location>
        <begin position="102"/>
        <end position="124"/>
    </location>
</feature>
<dbReference type="InterPro" id="IPR043128">
    <property type="entry name" value="Rev_trsase/Diguanyl_cyclase"/>
</dbReference>
<sequence length="378" mass="41757">MPFGQTQGLLAGSYNSPVSAMSTRQGKGLSFAKRIYAPRTLGVGIGFFTVVVSLYQLNAAQWLWWLALANALIWPHIAYQLAKRSPQPYKTEWRNLLTDSLAGGFWVGAMGFSLLPSVTVLAMMAMHNISACGPRLMLQGFVAQLLGAILALVLVSPVINTDSTTMQIYACLPVLLIYPIFIGWMSHQLALKLWEHRNLLSELSRTDSLTGLINHGSWKDLLEAQFIRSRKQELPCAIALIDIDHFKSINDTYGHIMGDTVLKNISEALSENLRDTDLAGRYGGDEFCIILPATGARQASEILERLRSVVKENIDILLPDLNISLSIGIAAYQPHITDAAMWLNEADKALYMAKANGRNRVVSIQDQSPDLMRLTAQS</sequence>
<evidence type="ECO:0000259" key="6">
    <source>
        <dbReference type="PROSITE" id="PS50887"/>
    </source>
</evidence>
<proteinExistence type="predicted"/>
<dbReference type="GO" id="GO:0052621">
    <property type="term" value="F:diguanylate cyclase activity"/>
    <property type="evidence" value="ECO:0007669"/>
    <property type="project" value="UniProtKB-EC"/>
</dbReference>
<organism evidence="7 8">
    <name type="scientific">Pseudomonas cichorii</name>
    <dbReference type="NCBI Taxonomy" id="36746"/>
    <lineage>
        <taxon>Bacteria</taxon>
        <taxon>Pseudomonadati</taxon>
        <taxon>Pseudomonadota</taxon>
        <taxon>Gammaproteobacteria</taxon>
        <taxon>Pseudomonadales</taxon>
        <taxon>Pseudomonadaceae</taxon>
        <taxon>Pseudomonas</taxon>
    </lineage>
</organism>
<dbReference type="PROSITE" id="PS50887">
    <property type="entry name" value="GGDEF"/>
    <property type="match status" value="1"/>
</dbReference>
<evidence type="ECO:0000256" key="5">
    <source>
        <dbReference type="SAM" id="Phobius"/>
    </source>
</evidence>
<dbReference type="FunFam" id="3.30.70.270:FF:000001">
    <property type="entry name" value="Diguanylate cyclase domain protein"/>
    <property type="match status" value="1"/>
</dbReference>
<dbReference type="GO" id="GO:0043709">
    <property type="term" value="P:cell adhesion involved in single-species biofilm formation"/>
    <property type="evidence" value="ECO:0007669"/>
    <property type="project" value="TreeGrafter"/>
</dbReference>
<feature type="transmembrane region" description="Helical" evidence="5">
    <location>
        <begin position="136"/>
        <end position="160"/>
    </location>
</feature>
<dbReference type="SMART" id="SM00267">
    <property type="entry name" value="GGDEF"/>
    <property type="match status" value="1"/>
</dbReference>
<dbReference type="GO" id="GO:1902201">
    <property type="term" value="P:negative regulation of bacterial-type flagellum-dependent cell motility"/>
    <property type="evidence" value="ECO:0007669"/>
    <property type="project" value="TreeGrafter"/>
</dbReference>
<dbReference type="InterPro" id="IPR029787">
    <property type="entry name" value="Nucleotide_cyclase"/>
</dbReference>
<feature type="transmembrane region" description="Helical" evidence="5">
    <location>
        <begin position="62"/>
        <end position="82"/>
    </location>
</feature>
<keyword evidence="5" id="KW-1133">Transmembrane helix</keyword>
<evidence type="ECO:0000256" key="4">
    <source>
        <dbReference type="ARBA" id="ARBA00034247"/>
    </source>
</evidence>
<comment type="catalytic activity">
    <reaction evidence="4">
        <text>2 GTP = 3',3'-c-di-GMP + 2 diphosphate</text>
        <dbReference type="Rhea" id="RHEA:24898"/>
        <dbReference type="ChEBI" id="CHEBI:33019"/>
        <dbReference type="ChEBI" id="CHEBI:37565"/>
        <dbReference type="ChEBI" id="CHEBI:58805"/>
        <dbReference type="EC" id="2.7.7.65"/>
    </reaction>
</comment>
<dbReference type="EMBL" id="RBRY01000177">
    <property type="protein sequence ID" value="RMR50281.1"/>
    <property type="molecule type" value="Genomic_DNA"/>
</dbReference>
<comment type="cofactor">
    <cofactor evidence="1">
        <name>Mg(2+)</name>
        <dbReference type="ChEBI" id="CHEBI:18420"/>
    </cofactor>
</comment>